<reference evidence="13 14" key="1">
    <citation type="submission" date="2016-02" db="EMBL/GenBank/DDBJ databases">
        <title>Genome sequence of Tissierella creatinophila DSM 6911.</title>
        <authorList>
            <person name="Poehlein A."/>
            <person name="Daniel R."/>
        </authorList>
    </citation>
    <scope>NUCLEOTIDE SEQUENCE [LARGE SCALE GENOMIC DNA]</scope>
    <source>
        <strain evidence="13 14">DSM 6911</strain>
    </source>
</reference>
<dbReference type="Pfam" id="PF12169">
    <property type="entry name" value="DNA_pol3_gamma3"/>
    <property type="match status" value="1"/>
</dbReference>
<dbReference type="EMBL" id="LTDM01000007">
    <property type="protein sequence ID" value="OLS03456.1"/>
    <property type="molecule type" value="Genomic_DNA"/>
</dbReference>
<feature type="domain" description="AAA+ ATPase" evidence="12">
    <location>
        <begin position="36"/>
        <end position="178"/>
    </location>
</feature>
<dbReference type="OrthoDB" id="9810148at2"/>
<dbReference type="GO" id="GO:0009360">
    <property type="term" value="C:DNA polymerase III complex"/>
    <property type="evidence" value="ECO:0007669"/>
    <property type="project" value="InterPro"/>
</dbReference>
<keyword evidence="4 13" id="KW-0548">Nucleotidyltransferase</keyword>
<dbReference type="InterPro" id="IPR008921">
    <property type="entry name" value="DNA_pol3_clamp-load_cplx_C"/>
</dbReference>
<dbReference type="CDD" id="cd00009">
    <property type="entry name" value="AAA"/>
    <property type="match status" value="1"/>
</dbReference>
<dbReference type="Pfam" id="PF13177">
    <property type="entry name" value="DNA_pol3_delta2"/>
    <property type="match status" value="1"/>
</dbReference>
<gene>
    <name evidence="13" type="primary">dnaX_1</name>
    <name evidence="13" type="ORF">TICRE_05700</name>
</gene>
<evidence type="ECO:0000256" key="8">
    <source>
        <dbReference type="ARBA" id="ARBA00022833"/>
    </source>
</evidence>
<evidence type="ECO:0000313" key="14">
    <source>
        <dbReference type="Proteomes" id="UP000186112"/>
    </source>
</evidence>
<evidence type="ECO:0000256" key="10">
    <source>
        <dbReference type="ARBA" id="ARBA00022932"/>
    </source>
</evidence>
<dbReference type="NCBIfam" id="NF004046">
    <property type="entry name" value="PRK05563.1"/>
    <property type="match status" value="1"/>
</dbReference>
<keyword evidence="7" id="KW-0547">Nucleotide-binding</keyword>
<proteinExistence type="inferred from homology"/>
<dbReference type="InterPro" id="IPR050238">
    <property type="entry name" value="DNA_Rep/Repair_Clamp_Loader"/>
</dbReference>
<dbReference type="GO" id="GO:0006261">
    <property type="term" value="P:DNA-templated DNA replication"/>
    <property type="evidence" value="ECO:0007669"/>
    <property type="project" value="TreeGrafter"/>
</dbReference>
<dbReference type="InterPro" id="IPR045085">
    <property type="entry name" value="HLD_clamp_pol_III_gamma_tau"/>
</dbReference>
<dbReference type="InterPro" id="IPR048448">
    <property type="entry name" value="DnaX-like_C"/>
</dbReference>
<keyword evidence="10" id="KW-0239">DNA-directed DNA polymerase</keyword>
<keyword evidence="6" id="KW-0479">Metal-binding</keyword>
<dbReference type="GO" id="GO:0003887">
    <property type="term" value="F:DNA-directed DNA polymerase activity"/>
    <property type="evidence" value="ECO:0007669"/>
    <property type="project" value="UniProtKB-KW"/>
</dbReference>
<dbReference type="Pfam" id="PF20964">
    <property type="entry name" value="DnaX_C"/>
    <property type="match status" value="1"/>
</dbReference>
<dbReference type="EC" id="2.7.7.7" evidence="2"/>
<evidence type="ECO:0000256" key="3">
    <source>
        <dbReference type="ARBA" id="ARBA00022679"/>
    </source>
</evidence>
<evidence type="ECO:0000256" key="11">
    <source>
        <dbReference type="ARBA" id="ARBA00049244"/>
    </source>
</evidence>
<dbReference type="Pfam" id="PF22608">
    <property type="entry name" value="DNAX_ATPase_lid"/>
    <property type="match status" value="1"/>
</dbReference>
<accession>A0A1U7M844</accession>
<evidence type="ECO:0000256" key="4">
    <source>
        <dbReference type="ARBA" id="ARBA00022695"/>
    </source>
</evidence>
<evidence type="ECO:0000256" key="5">
    <source>
        <dbReference type="ARBA" id="ARBA00022705"/>
    </source>
</evidence>
<dbReference type="InterPro" id="IPR012763">
    <property type="entry name" value="DNA_pol_III_sug/sutau_N"/>
</dbReference>
<dbReference type="SUPFAM" id="SSF52540">
    <property type="entry name" value="P-loop containing nucleoside triphosphate hydrolases"/>
    <property type="match status" value="1"/>
</dbReference>
<evidence type="ECO:0000256" key="9">
    <source>
        <dbReference type="ARBA" id="ARBA00022840"/>
    </source>
</evidence>
<keyword evidence="5" id="KW-0235">DNA replication</keyword>
<evidence type="ECO:0000313" key="13">
    <source>
        <dbReference type="EMBL" id="OLS03456.1"/>
    </source>
</evidence>
<sequence>MYQALYRRYRPKTFHELLGQHHITTTLKNQIKNENIGHAYLFSGTRGTGKTSAAKIFSRAVNCLDSQDGEPCNKCKNCVEILKETTVDVVEMDAASNNKVDDIRELREKVIYPPTNIKKKVYIIDEVHMLSNSAFNALLKTLEEPPKHLIFILATTEPEKIPQTILSRCQRFDFKRIQSTDIVENMEKITGELAIEVDREVLSLIARNSDGAMRDALSLLDQCISFSENKIEYSDALDLLGIANTDILFTMIDNIKDKKLEDALDSLETINQSGKDLNRLVKDLISHFRNLMIIKSSKNPETIIDIDNIEKFKTQAEKMSIEFILKSLNILIDAENKGRWSGEIRLILEIAIIKMVDIEEELSLLERIKRLEEGFVPRKEVKIENTRENLQTESVVEKPREKSVATPKKENIKEEHEGESFIDLDLETISNHWDIVLKEIKVKKVSLYALIREGKLNSFSNNQLEINYDEEFGFHHGAVNKEDNKQLVEEIISKYFNIDIVVDFSLGSIISNKSKEKEKTDEDAIKEVIDFFGEDIVEIE</sequence>
<comment type="caution">
    <text evidence="13">The sequence shown here is derived from an EMBL/GenBank/DDBJ whole genome shotgun (WGS) entry which is preliminary data.</text>
</comment>
<dbReference type="RefSeq" id="WP_075724922.1">
    <property type="nucleotide sequence ID" value="NZ_LTDM01000007.1"/>
</dbReference>
<keyword evidence="14" id="KW-1185">Reference proteome</keyword>
<dbReference type="InterPro" id="IPR027417">
    <property type="entry name" value="P-loop_NTPase"/>
</dbReference>
<dbReference type="FunFam" id="3.40.50.300:FF:000014">
    <property type="entry name" value="DNA polymerase III subunit gamma/tau"/>
    <property type="match status" value="1"/>
</dbReference>
<comment type="similarity">
    <text evidence="1">Belongs to the DnaX/STICHEL family.</text>
</comment>
<evidence type="ECO:0000256" key="7">
    <source>
        <dbReference type="ARBA" id="ARBA00022741"/>
    </source>
</evidence>
<evidence type="ECO:0000256" key="6">
    <source>
        <dbReference type="ARBA" id="ARBA00022723"/>
    </source>
</evidence>
<evidence type="ECO:0000256" key="2">
    <source>
        <dbReference type="ARBA" id="ARBA00012417"/>
    </source>
</evidence>
<dbReference type="GO" id="GO:0005524">
    <property type="term" value="F:ATP binding"/>
    <property type="evidence" value="ECO:0007669"/>
    <property type="project" value="UniProtKB-KW"/>
</dbReference>
<dbReference type="Proteomes" id="UP000186112">
    <property type="component" value="Unassembled WGS sequence"/>
</dbReference>
<protein>
    <recommendedName>
        <fullName evidence="2">DNA-directed DNA polymerase</fullName>
        <ecNumber evidence="2">2.7.7.7</ecNumber>
    </recommendedName>
</protein>
<dbReference type="Gene3D" id="1.20.272.10">
    <property type="match status" value="1"/>
</dbReference>
<dbReference type="GO" id="GO:0003677">
    <property type="term" value="F:DNA binding"/>
    <property type="evidence" value="ECO:0007669"/>
    <property type="project" value="InterPro"/>
</dbReference>
<dbReference type="NCBIfam" id="TIGR02397">
    <property type="entry name" value="dnaX_nterm"/>
    <property type="match status" value="1"/>
</dbReference>
<dbReference type="GO" id="GO:0046872">
    <property type="term" value="F:metal ion binding"/>
    <property type="evidence" value="ECO:0007669"/>
    <property type="project" value="UniProtKB-KW"/>
</dbReference>
<organism evidence="13 14">
    <name type="scientific">Tissierella creatinophila DSM 6911</name>
    <dbReference type="NCBI Taxonomy" id="1123403"/>
    <lineage>
        <taxon>Bacteria</taxon>
        <taxon>Bacillati</taxon>
        <taxon>Bacillota</taxon>
        <taxon>Tissierellia</taxon>
        <taxon>Tissierellales</taxon>
        <taxon>Tissierellaceae</taxon>
        <taxon>Tissierella</taxon>
    </lineage>
</organism>
<keyword evidence="9" id="KW-0067">ATP-binding</keyword>
<dbReference type="SUPFAM" id="SSF48019">
    <property type="entry name" value="post-AAA+ oligomerization domain-like"/>
    <property type="match status" value="1"/>
</dbReference>
<evidence type="ECO:0000259" key="12">
    <source>
        <dbReference type="SMART" id="SM00382"/>
    </source>
</evidence>
<dbReference type="InterPro" id="IPR003593">
    <property type="entry name" value="AAA+_ATPase"/>
</dbReference>
<dbReference type="AlphaFoldDB" id="A0A1U7M844"/>
<comment type="catalytic activity">
    <reaction evidence="11">
        <text>DNA(n) + a 2'-deoxyribonucleoside 5'-triphosphate = DNA(n+1) + diphosphate</text>
        <dbReference type="Rhea" id="RHEA:22508"/>
        <dbReference type="Rhea" id="RHEA-COMP:17339"/>
        <dbReference type="Rhea" id="RHEA-COMP:17340"/>
        <dbReference type="ChEBI" id="CHEBI:33019"/>
        <dbReference type="ChEBI" id="CHEBI:61560"/>
        <dbReference type="ChEBI" id="CHEBI:173112"/>
        <dbReference type="EC" id="2.7.7.7"/>
    </reaction>
</comment>
<evidence type="ECO:0000256" key="1">
    <source>
        <dbReference type="ARBA" id="ARBA00006360"/>
    </source>
</evidence>
<keyword evidence="3 13" id="KW-0808">Transferase</keyword>
<name>A0A1U7M844_TISCR</name>
<dbReference type="CDD" id="cd18137">
    <property type="entry name" value="HLD_clamp_pol_III_gamma_tau"/>
    <property type="match status" value="1"/>
</dbReference>
<keyword evidence="8" id="KW-0862">Zinc</keyword>
<dbReference type="FunFam" id="1.10.8.60:FF:000013">
    <property type="entry name" value="DNA polymerase III subunit gamma/tau"/>
    <property type="match status" value="1"/>
</dbReference>
<dbReference type="Gene3D" id="1.10.8.60">
    <property type="match status" value="1"/>
</dbReference>
<dbReference type="PANTHER" id="PTHR11669:SF0">
    <property type="entry name" value="PROTEIN STICHEL-LIKE 2"/>
    <property type="match status" value="1"/>
</dbReference>
<dbReference type="PANTHER" id="PTHR11669">
    <property type="entry name" value="REPLICATION FACTOR C / DNA POLYMERASE III GAMMA-TAU SUBUNIT"/>
    <property type="match status" value="1"/>
</dbReference>
<dbReference type="SMART" id="SM00382">
    <property type="entry name" value="AAA"/>
    <property type="match status" value="1"/>
</dbReference>
<dbReference type="InterPro" id="IPR022754">
    <property type="entry name" value="DNA_pol_III_gamma-3"/>
</dbReference>
<dbReference type="Gene3D" id="3.40.50.300">
    <property type="entry name" value="P-loop containing nucleotide triphosphate hydrolases"/>
    <property type="match status" value="1"/>
</dbReference>